<dbReference type="EMBL" id="HBUF01027069">
    <property type="protein sequence ID" value="CAG6613277.1"/>
    <property type="molecule type" value="Transcribed_RNA"/>
</dbReference>
<protein>
    <recommendedName>
        <fullName evidence="2">protein-tyrosine-phosphatase</fullName>
        <ecNumber evidence="2">3.1.3.48</ecNumber>
    </recommendedName>
</protein>
<dbReference type="EMBL" id="HBUF01197996">
    <property type="protein sequence ID" value="CAG6660822.1"/>
    <property type="molecule type" value="Transcribed_RNA"/>
</dbReference>
<feature type="domain" description="Tyrosine specific protein phosphatases" evidence="7">
    <location>
        <begin position="275"/>
        <end position="335"/>
    </location>
</feature>
<feature type="region of interest" description="Disordered" evidence="5">
    <location>
        <begin position="173"/>
        <end position="205"/>
    </location>
</feature>
<dbReference type="PROSITE" id="PS50054">
    <property type="entry name" value="TYR_PHOSPHATASE_DUAL"/>
    <property type="match status" value="1"/>
</dbReference>
<evidence type="ECO:0000256" key="1">
    <source>
        <dbReference type="ARBA" id="ARBA00008601"/>
    </source>
</evidence>
<dbReference type="Pfam" id="PF00581">
    <property type="entry name" value="Rhodanese"/>
    <property type="match status" value="1"/>
</dbReference>
<dbReference type="InterPro" id="IPR036873">
    <property type="entry name" value="Rhodanese-like_dom_sf"/>
</dbReference>
<dbReference type="CDD" id="cd01446">
    <property type="entry name" value="DSP_MapKP"/>
    <property type="match status" value="1"/>
</dbReference>
<comment type="similarity">
    <text evidence="1">Belongs to the protein-tyrosine phosphatase family. Non-receptor class dual specificity subfamily.</text>
</comment>
<dbReference type="PROSITE" id="PS50206">
    <property type="entry name" value="RHODANESE_3"/>
    <property type="match status" value="1"/>
</dbReference>
<dbReference type="GO" id="GO:0017017">
    <property type="term" value="F:MAP kinase tyrosine/serine/threonine phosphatase activity"/>
    <property type="evidence" value="ECO:0007669"/>
    <property type="project" value="InterPro"/>
</dbReference>
<dbReference type="InterPro" id="IPR029021">
    <property type="entry name" value="Prot-tyrosine_phosphatase-like"/>
</dbReference>
<dbReference type="InterPro" id="IPR001763">
    <property type="entry name" value="Rhodanese-like_dom"/>
</dbReference>
<dbReference type="Gene3D" id="3.40.250.10">
    <property type="entry name" value="Rhodanese-like domain"/>
    <property type="match status" value="1"/>
</dbReference>
<dbReference type="PANTHER" id="PTHR10159">
    <property type="entry name" value="DUAL SPECIFICITY PROTEIN PHOSPHATASE"/>
    <property type="match status" value="1"/>
</dbReference>
<dbReference type="SMART" id="SM00450">
    <property type="entry name" value="RHOD"/>
    <property type="match status" value="1"/>
</dbReference>
<dbReference type="CDD" id="cd14566">
    <property type="entry name" value="DSP_MKP_classII"/>
    <property type="match status" value="1"/>
</dbReference>
<dbReference type="InterPro" id="IPR000387">
    <property type="entry name" value="Tyr_Pase_dom"/>
</dbReference>
<dbReference type="Gene3D" id="3.90.190.10">
    <property type="entry name" value="Protein tyrosine phosphatase superfamily"/>
    <property type="match status" value="1"/>
</dbReference>
<evidence type="ECO:0000259" key="7">
    <source>
        <dbReference type="PROSITE" id="PS50056"/>
    </source>
</evidence>
<dbReference type="SUPFAM" id="SSF52821">
    <property type="entry name" value="Rhodanese/Cell cycle control phosphatase"/>
    <property type="match status" value="1"/>
</dbReference>
<dbReference type="GO" id="GO:0005829">
    <property type="term" value="C:cytosol"/>
    <property type="evidence" value="ECO:0007669"/>
    <property type="project" value="TreeGrafter"/>
</dbReference>
<evidence type="ECO:0000256" key="5">
    <source>
        <dbReference type="SAM" id="MobiDB-lite"/>
    </source>
</evidence>
<evidence type="ECO:0000259" key="8">
    <source>
        <dbReference type="PROSITE" id="PS50206"/>
    </source>
</evidence>
<feature type="domain" description="Tyrosine-protein phosphatase" evidence="6">
    <location>
        <begin position="211"/>
        <end position="354"/>
    </location>
</feature>
<evidence type="ECO:0000256" key="2">
    <source>
        <dbReference type="ARBA" id="ARBA00013064"/>
    </source>
</evidence>
<evidence type="ECO:0000259" key="6">
    <source>
        <dbReference type="PROSITE" id="PS50054"/>
    </source>
</evidence>
<evidence type="ECO:0000256" key="3">
    <source>
        <dbReference type="ARBA" id="ARBA00022801"/>
    </source>
</evidence>
<dbReference type="InterPro" id="IPR000340">
    <property type="entry name" value="Dual-sp_phosphatase_cat-dom"/>
</dbReference>
<organism evidence="9">
    <name type="scientific">Cacopsylla melanoneura</name>
    <dbReference type="NCBI Taxonomy" id="428564"/>
    <lineage>
        <taxon>Eukaryota</taxon>
        <taxon>Metazoa</taxon>
        <taxon>Ecdysozoa</taxon>
        <taxon>Arthropoda</taxon>
        <taxon>Hexapoda</taxon>
        <taxon>Insecta</taxon>
        <taxon>Pterygota</taxon>
        <taxon>Neoptera</taxon>
        <taxon>Paraneoptera</taxon>
        <taxon>Hemiptera</taxon>
        <taxon>Sternorrhyncha</taxon>
        <taxon>Psylloidea</taxon>
        <taxon>Psyllidae</taxon>
        <taxon>Psyllinae</taxon>
        <taxon>Cacopsylla</taxon>
    </lineage>
</organism>
<dbReference type="SUPFAM" id="SSF52799">
    <property type="entry name" value="(Phosphotyrosine protein) phosphatases II"/>
    <property type="match status" value="1"/>
</dbReference>
<dbReference type="Pfam" id="PF00782">
    <property type="entry name" value="DSPc"/>
    <property type="match status" value="1"/>
</dbReference>
<reference evidence="9" key="1">
    <citation type="submission" date="2021-05" db="EMBL/GenBank/DDBJ databases">
        <authorList>
            <person name="Alioto T."/>
            <person name="Alioto T."/>
            <person name="Gomez Garrido J."/>
        </authorList>
    </citation>
    <scope>NUCLEOTIDE SEQUENCE</scope>
</reference>
<evidence type="ECO:0000313" key="9">
    <source>
        <dbReference type="EMBL" id="CAG6613277.1"/>
    </source>
</evidence>
<dbReference type="FunFam" id="3.40.250.10:FF:000054">
    <property type="entry name" value="Dual specificity phosphatase 9"/>
    <property type="match status" value="1"/>
</dbReference>
<dbReference type="EMBL" id="HBUF01373219">
    <property type="protein sequence ID" value="CAG6727108.1"/>
    <property type="molecule type" value="Transcribed_RNA"/>
</dbReference>
<evidence type="ECO:0000256" key="4">
    <source>
        <dbReference type="ARBA" id="ARBA00022912"/>
    </source>
</evidence>
<dbReference type="EC" id="3.1.3.48" evidence="2"/>
<dbReference type="PROSITE" id="PS50056">
    <property type="entry name" value="TYR_PHOSPHATASE_2"/>
    <property type="match status" value="1"/>
</dbReference>
<dbReference type="SMART" id="SM00195">
    <property type="entry name" value="DSPc"/>
    <property type="match status" value="1"/>
</dbReference>
<dbReference type="AlphaFoldDB" id="A0A8D8LWI5"/>
<dbReference type="PRINTS" id="PR01908">
    <property type="entry name" value="ADSPHPHTASE"/>
</dbReference>
<dbReference type="PRINTS" id="PR01764">
    <property type="entry name" value="MAPKPHPHTASE"/>
</dbReference>
<name>A0A8D8LWI5_9HEMI</name>
<dbReference type="GO" id="GO:0008330">
    <property type="term" value="F:protein tyrosine/threonine phosphatase activity"/>
    <property type="evidence" value="ECO:0007669"/>
    <property type="project" value="TreeGrafter"/>
</dbReference>
<dbReference type="GO" id="GO:0033550">
    <property type="term" value="F:MAP kinase tyrosine phosphatase activity"/>
    <property type="evidence" value="ECO:0007669"/>
    <property type="project" value="TreeGrafter"/>
</dbReference>
<proteinExistence type="inferred from homology"/>
<accession>A0A8D8LWI5</accession>
<dbReference type="GO" id="GO:0043409">
    <property type="term" value="P:negative regulation of MAPK cascade"/>
    <property type="evidence" value="ECO:0007669"/>
    <property type="project" value="TreeGrafter"/>
</dbReference>
<keyword evidence="4" id="KW-0904">Protein phosphatase</keyword>
<keyword evidence="3" id="KW-0378">Hydrolase</keyword>
<dbReference type="InterPro" id="IPR020422">
    <property type="entry name" value="TYR_PHOSPHATASE_DUAL_dom"/>
</dbReference>
<dbReference type="InterPro" id="IPR008343">
    <property type="entry name" value="MKP"/>
</dbReference>
<feature type="domain" description="Rhodanese" evidence="8">
    <location>
        <begin position="29"/>
        <end position="154"/>
    </location>
</feature>
<dbReference type="PANTHER" id="PTHR10159:SF519">
    <property type="entry name" value="DUAL SPECIFICITY PROTEIN PHOSPHATASE MPK3"/>
    <property type="match status" value="1"/>
</dbReference>
<sequence length="421" mass="46738">MKMPSGEEEFASLDLCVSKSWLLQELRSDPSRLIILDCRSSNEYTESHIRHAVNFSIPSIMLRRLAAGKIELLSTIKCRDLKEKIMNAYKDSLFVVYGDSCISENEVRDREKHCYTASDTMNVLTKRLQQDGCQVVCLLEGFLEFRAAYPEWCEGMATLLDPMPLMGLQSLRISAPPPRTRHRPPAPAPGMSSDSSDSSNFGLDDEEDRDFPVEILPNLYLGNASNSEDVEALTKHNIKYVLNVTADLPNVFEATGSIKYMQIPIADHWSQNLATYFPQAIQFIEEARNQDTGVLVHCLAGVSRSVTITVAYLMSALRLSLNDAFTLVRARKSNIAPNFHFMEQLNSFEKELTEARLIQQETEEKCGSCGRAKAHASDPCPGACTTVTSASSTSYLSPLSIIGQSPDSGIEFDRWTPGTGG</sequence>